<sequence length="416" mass="48616">MKLVLCGILILIMLVSVLPAANSPDSLASTQNDYPNVFIDCRSCDTDYIRTEITFINYVIDRKDADIHILITRERTASNGREYTLTFYGEKRFSGINDTLSYTTFQDDTDDLIRQKMVHYLKLGLIRYMARTPMAGNLSVNYRSASKKEKIEDDWDYWVFRTSLNSFFNGEKTYNSQYLNFRFRIDRITEDWKIRFRFGANYSEDNFDYGGQTLSSYRRGQNISALVVKSLNNHWSAGIKSLAYTSTYANIDRSISIFPALEYNVFPYSDFTRRELRLLYRLGYSYSVYNEVTIYDKTEEGRFSESLEIVLELKQPWGSVETSLQGSHYFFDFSKNSLTFYSELSLRLFKGFSLNLRGGYSMIHDQLSLQKSDIRPEEVLLRRKQLETQYSYWGSIGISYTFGSIYNNIVNPRFGN</sequence>
<dbReference type="AlphaFoldDB" id="A0A7V4WVJ8"/>
<dbReference type="GO" id="GO:0004672">
    <property type="term" value="F:protein kinase activity"/>
    <property type="evidence" value="ECO:0007669"/>
    <property type="project" value="InterPro"/>
</dbReference>
<name>A0A7V4WVJ8_CALAY</name>
<accession>A0A7V4WVJ8</accession>
<dbReference type="Proteomes" id="UP000885779">
    <property type="component" value="Unassembled WGS sequence"/>
</dbReference>
<gene>
    <name evidence="3" type="ORF">ENK44_11385</name>
</gene>
<feature type="chain" id="PRO_5031329164" description="Protein kinase domain-containing protein" evidence="1">
    <location>
        <begin position="21"/>
        <end position="416"/>
    </location>
</feature>
<dbReference type="PROSITE" id="PS50011">
    <property type="entry name" value="PROTEIN_KINASE_DOM"/>
    <property type="match status" value="1"/>
</dbReference>
<keyword evidence="1" id="KW-0732">Signal</keyword>
<dbReference type="GO" id="GO:0005524">
    <property type="term" value="F:ATP binding"/>
    <property type="evidence" value="ECO:0007669"/>
    <property type="project" value="InterPro"/>
</dbReference>
<reference evidence="3" key="1">
    <citation type="journal article" date="2020" name="mSystems">
        <title>Genome- and Community-Level Interaction Insights into Carbon Utilization and Element Cycling Functions of Hydrothermarchaeota in Hydrothermal Sediment.</title>
        <authorList>
            <person name="Zhou Z."/>
            <person name="Liu Y."/>
            <person name="Xu W."/>
            <person name="Pan J."/>
            <person name="Luo Z.H."/>
            <person name="Li M."/>
        </authorList>
    </citation>
    <scope>NUCLEOTIDE SEQUENCE [LARGE SCALE GENOMIC DNA]</scope>
    <source>
        <strain evidence="3">HyVt-577</strain>
    </source>
</reference>
<evidence type="ECO:0000313" key="3">
    <source>
        <dbReference type="EMBL" id="HGY56300.1"/>
    </source>
</evidence>
<dbReference type="EMBL" id="DRQG01000106">
    <property type="protein sequence ID" value="HGY56300.1"/>
    <property type="molecule type" value="Genomic_DNA"/>
</dbReference>
<protein>
    <recommendedName>
        <fullName evidence="2">Protein kinase domain-containing protein</fullName>
    </recommendedName>
</protein>
<organism evidence="3">
    <name type="scientific">Caldithrix abyssi</name>
    <dbReference type="NCBI Taxonomy" id="187145"/>
    <lineage>
        <taxon>Bacteria</taxon>
        <taxon>Pseudomonadati</taxon>
        <taxon>Calditrichota</taxon>
        <taxon>Calditrichia</taxon>
        <taxon>Calditrichales</taxon>
        <taxon>Calditrichaceae</taxon>
        <taxon>Caldithrix</taxon>
    </lineage>
</organism>
<dbReference type="InterPro" id="IPR000719">
    <property type="entry name" value="Prot_kinase_dom"/>
</dbReference>
<evidence type="ECO:0000259" key="2">
    <source>
        <dbReference type="PROSITE" id="PS50011"/>
    </source>
</evidence>
<feature type="domain" description="Protein kinase" evidence="2">
    <location>
        <begin position="213"/>
        <end position="416"/>
    </location>
</feature>
<proteinExistence type="predicted"/>
<comment type="caution">
    <text evidence="3">The sequence shown here is derived from an EMBL/GenBank/DDBJ whole genome shotgun (WGS) entry which is preliminary data.</text>
</comment>
<feature type="signal peptide" evidence="1">
    <location>
        <begin position="1"/>
        <end position="20"/>
    </location>
</feature>
<evidence type="ECO:0000256" key="1">
    <source>
        <dbReference type="SAM" id="SignalP"/>
    </source>
</evidence>